<feature type="compositionally biased region" description="Basic residues" evidence="5">
    <location>
        <begin position="155"/>
        <end position="177"/>
    </location>
</feature>
<dbReference type="Gene3D" id="3.90.810.10">
    <property type="entry name" value="CRIB domain"/>
    <property type="match status" value="1"/>
</dbReference>
<dbReference type="PANTHER" id="PTHR11202">
    <property type="entry name" value="SPROUTY-RELATED, EVH1 DOMAIN-CONTAINING PROTEIN FAMILY MEMBER"/>
    <property type="match status" value="1"/>
</dbReference>
<dbReference type="PROSITE" id="PS50229">
    <property type="entry name" value="WH1"/>
    <property type="match status" value="1"/>
</dbReference>
<feature type="compositionally biased region" description="Acidic residues" evidence="5">
    <location>
        <begin position="499"/>
        <end position="519"/>
    </location>
</feature>
<evidence type="ECO:0000256" key="3">
    <source>
        <dbReference type="ARBA" id="ARBA00022737"/>
    </source>
</evidence>
<feature type="compositionally biased region" description="Polar residues" evidence="5">
    <location>
        <begin position="248"/>
        <end position="263"/>
    </location>
</feature>
<dbReference type="GO" id="GO:0005634">
    <property type="term" value="C:nucleus"/>
    <property type="evidence" value="ECO:0007669"/>
    <property type="project" value="UniProtKB-SubCell"/>
</dbReference>
<feature type="compositionally biased region" description="Pro residues" evidence="5">
    <location>
        <begin position="403"/>
        <end position="423"/>
    </location>
</feature>
<dbReference type="CDD" id="cd00132">
    <property type="entry name" value="CRIB"/>
    <property type="match status" value="1"/>
</dbReference>
<accession>A0A1Y2DCT8</accession>
<evidence type="ECO:0000313" key="10">
    <source>
        <dbReference type="Proteomes" id="UP000193920"/>
    </source>
</evidence>
<comment type="subcellular location">
    <subcellularLocation>
        <location evidence="1">Nucleus</location>
    </subcellularLocation>
</comment>
<comment type="caution">
    <text evidence="9">The sequence shown here is derived from an EMBL/GenBank/DDBJ whole genome shotgun (WGS) entry which is preliminary data.</text>
</comment>
<keyword evidence="2" id="KW-0597">Phosphoprotein</keyword>
<dbReference type="PROSITE" id="PS51082">
    <property type="entry name" value="WH2"/>
    <property type="match status" value="1"/>
</dbReference>
<protein>
    <submittedName>
        <fullName evidence="9">WH1-domain-containing protein</fullName>
    </submittedName>
</protein>
<evidence type="ECO:0000313" key="9">
    <source>
        <dbReference type="EMBL" id="ORY57069.1"/>
    </source>
</evidence>
<dbReference type="Gene3D" id="2.30.29.30">
    <property type="entry name" value="Pleckstrin-homology domain (PH domain)/Phosphotyrosine-binding domain (PTB)"/>
    <property type="match status" value="1"/>
</dbReference>
<dbReference type="InterPro" id="IPR011993">
    <property type="entry name" value="PH-like_dom_sf"/>
</dbReference>
<evidence type="ECO:0000256" key="4">
    <source>
        <dbReference type="ARBA" id="ARBA00023242"/>
    </source>
</evidence>
<feature type="compositionally biased region" description="Pro residues" evidence="5">
    <location>
        <begin position="317"/>
        <end position="347"/>
    </location>
</feature>
<dbReference type="InterPro" id="IPR003124">
    <property type="entry name" value="WH2_dom"/>
</dbReference>
<dbReference type="CDD" id="cd01205">
    <property type="entry name" value="EVH1_WASP-like"/>
    <property type="match status" value="1"/>
</dbReference>
<reference evidence="9 10" key="1">
    <citation type="submission" date="2016-08" db="EMBL/GenBank/DDBJ databases">
        <title>A Parts List for Fungal Cellulosomes Revealed by Comparative Genomics.</title>
        <authorList>
            <consortium name="DOE Joint Genome Institute"/>
            <person name="Haitjema C.H."/>
            <person name="Gilmore S.P."/>
            <person name="Henske J.K."/>
            <person name="Solomon K.V."/>
            <person name="De Groot R."/>
            <person name="Kuo A."/>
            <person name="Mondo S.J."/>
            <person name="Salamov A.A."/>
            <person name="Labutti K."/>
            <person name="Zhao Z."/>
            <person name="Chiniquy J."/>
            <person name="Barry K."/>
            <person name="Brewer H.M."/>
            <person name="Purvine S.O."/>
            <person name="Wright A.T."/>
            <person name="Boxma B."/>
            <person name="Van Alen T."/>
            <person name="Hackstein J.H."/>
            <person name="Baker S.E."/>
            <person name="Grigoriev I.V."/>
            <person name="O'Malley M.A."/>
        </authorList>
    </citation>
    <scope>NUCLEOTIDE SEQUENCE [LARGE SCALE GENOMIC DNA]</scope>
    <source>
        <strain evidence="9 10">G1</strain>
    </source>
</reference>
<evidence type="ECO:0000256" key="1">
    <source>
        <dbReference type="ARBA" id="ARBA00004123"/>
    </source>
</evidence>
<gene>
    <name evidence="9" type="ORF">LY90DRAFT_669265</name>
</gene>
<dbReference type="Proteomes" id="UP000193920">
    <property type="component" value="Unassembled WGS sequence"/>
</dbReference>
<feature type="compositionally biased region" description="Polar residues" evidence="5">
    <location>
        <begin position="453"/>
        <end position="483"/>
    </location>
</feature>
<proteinExistence type="predicted"/>
<name>A0A1Y2DCT8_9FUNG</name>
<feature type="domain" description="CRIB" evidence="6">
    <location>
        <begin position="185"/>
        <end position="198"/>
    </location>
</feature>
<feature type="compositionally biased region" description="Pro residues" evidence="5">
    <location>
        <begin position="275"/>
        <end position="304"/>
    </location>
</feature>
<dbReference type="OrthoDB" id="8963340at2759"/>
<dbReference type="Pfam" id="PF00568">
    <property type="entry name" value="WH1"/>
    <property type="match status" value="1"/>
</dbReference>
<evidence type="ECO:0000259" key="8">
    <source>
        <dbReference type="PROSITE" id="PS51082"/>
    </source>
</evidence>
<dbReference type="EMBL" id="MCOG01000071">
    <property type="protein sequence ID" value="ORY57069.1"/>
    <property type="molecule type" value="Genomic_DNA"/>
</dbReference>
<dbReference type="InterPro" id="IPR036936">
    <property type="entry name" value="CRIB_dom_sf"/>
</dbReference>
<dbReference type="AlphaFoldDB" id="A0A1Y2DCT8"/>
<dbReference type="InterPro" id="IPR000095">
    <property type="entry name" value="CRIB_dom"/>
</dbReference>
<feature type="domain" description="WH1" evidence="7">
    <location>
        <begin position="18"/>
        <end position="127"/>
    </location>
</feature>
<keyword evidence="10" id="KW-1185">Reference proteome</keyword>
<keyword evidence="4" id="KW-0539">Nucleus</keyword>
<dbReference type="STRING" id="1754190.A0A1Y2DCT8"/>
<organism evidence="9 10">
    <name type="scientific">Neocallimastix californiae</name>
    <dbReference type="NCBI Taxonomy" id="1754190"/>
    <lineage>
        <taxon>Eukaryota</taxon>
        <taxon>Fungi</taxon>
        <taxon>Fungi incertae sedis</taxon>
        <taxon>Chytridiomycota</taxon>
        <taxon>Chytridiomycota incertae sedis</taxon>
        <taxon>Neocallimastigomycetes</taxon>
        <taxon>Neocallimastigales</taxon>
        <taxon>Neocallimastigaceae</taxon>
        <taxon>Neocallimastix</taxon>
    </lineage>
</organism>
<dbReference type="SUPFAM" id="SSF50729">
    <property type="entry name" value="PH domain-like"/>
    <property type="match status" value="1"/>
</dbReference>
<evidence type="ECO:0000256" key="2">
    <source>
        <dbReference type="ARBA" id="ARBA00022553"/>
    </source>
</evidence>
<evidence type="ECO:0000256" key="5">
    <source>
        <dbReference type="SAM" id="MobiDB-lite"/>
    </source>
</evidence>
<sequence>MATVASSCNNSEMQLIHSSLKKYQIMNTAVARLYLAYPDRNNWTYQSLGAITVVYDNSSSYYLKLLDIQRNGEVLWEYPILKQMKYKEECNFFHSFYTDKSAAGLSFADENEAKNFLRCVMQYINQAQIPRSMKTTSILSEPNTIILSSQSNKDAKKKKDKNKKKDSKSRENGKKKKGTIDKSLIGKPTNFVHTLHMGAESFGNFSESDNAIIEEAFKIMSGQRNITKEQFMNDKDLQFIAEFLSKNNNSKPATSEPIQTIITKPQAPVSRLSAGPPPARPLSRGPAPPPPASRGIAPPPPPSRTAPQSMSSKSRTAPPPPPSRSRAAPPPPPSRSERAPPPPPSRTTPPVRNTPLPPPLPSRENMDLPPPLPSRENMDLPPPLPSRENMDLPPSLPSRGAPTAPPPPPAGGPPPPPPPPGPLTPYRTEDPNTPKSRQMSDNDGRNDLLASIRNASISSLKPASQRQVKQIETPVNTSPTNDLASALAMALLKRKDDMNNEDEESSDNDDDDDDSEWSD</sequence>
<evidence type="ECO:0000259" key="7">
    <source>
        <dbReference type="PROSITE" id="PS50229"/>
    </source>
</evidence>
<keyword evidence="3" id="KW-0677">Repeat</keyword>
<dbReference type="GO" id="GO:0003779">
    <property type="term" value="F:actin binding"/>
    <property type="evidence" value="ECO:0007669"/>
    <property type="project" value="InterPro"/>
</dbReference>
<evidence type="ECO:0000259" key="6">
    <source>
        <dbReference type="PROSITE" id="PS50108"/>
    </source>
</evidence>
<dbReference type="InterPro" id="IPR033927">
    <property type="entry name" value="WASPfam_EVH1"/>
</dbReference>
<dbReference type="SMART" id="SM00461">
    <property type="entry name" value="WH1"/>
    <property type="match status" value="1"/>
</dbReference>
<dbReference type="InterPro" id="IPR000697">
    <property type="entry name" value="WH1/EVH1_dom"/>
</dbReference>
<feature type="region of interest" description="Disordered" evidence="5">
    <location>
        <begin position="248"/>
        <end position="519"/>
    </location>
</feature>
<dbReference type="PROSITE" id="PS50108">
    <property type="entry name" value="CRIB"/>
    <property type="match status" value="1"/>
</dbReference>
<dbReference type="Gene3D" id="6.10.280.150">
    <property type="match status" value="1"/>
</dbReference>
<feature type="domain" description="WH2" evidence="8">
    <location>
        <begin position="444"/>
        <end position="463"/>
    </location>
</feature>
<feature type="region of interest" description="Disordered" evidence="5">
    <location>
        <begin position="149"/>
        <end position="183"/>
    </location>
</feature>
<feature type="compositionally biased region" description="Basic and acidic residues" evidence="5">
    <location>
        <begin position="427"/>
        <end position="446"/>
    </location>
</feature>
<dbReference type="PANTHER" id="PTHR11202:SF36">
    <property type="entry name" value="ACTIN NUCLEATION-PROMOTING FACTOR WASL"/>
    <property type="match status" value="1"/>
</dbReference>